<dbReference type="OrthoDB" id="389063at2"/>
<feature type="signal peptide" evidence="2">
    <location>
        <begin position="1"/>
        <end position="23"/>
    </location>
</feature>
<protein>
    <recommendedName>
        <fullName evidence="5">Lipoprotein</fullName>
    </recommendedName>
</protein>
<keyword evidence="4" id="KW-1185">Reference proteome</keyword>
<accession>W6AA97</accession>
<evidence type="ECO:0000313" key="4">
    <source>
        <dbReference type="Proteomes" id="UP000019265"/>
    </source>
</evidence>
<dbReference type="RefSeq" id="WP_025251125.1">
    <property type="nucleotide sequence ID" value="NZ_CP006934.1"/>
</dbReference>
<dbReference type="EMBL" id="CP006934">
    <property type="protein sequence ID" value="AHI53987.1"/>
    <property type="molecule type" value="Genomic_DNA"/>
</dbReference>
<dbReference type="PROSITE" id="PS51257">
    <property type="entry name" value="PROKAR_LIPOPROTEIN"/>
    <property type="match status" value="1"/>
</dbReference>
<feature type="chain" id="PRO_5004877253" description="Lipoprotein" evidence="2">
    <location>
        <begin position="24"/>
        <end position="267"/>
    </location>
</feature>
<dbReference type="STRING" id="1276257.SSABA_v1c05830"/>
<name>W6AA97_9MOLU</name>
<dbReference type="Proteomes" id="UP000019265">
    <property type="component" value="Chromosome"/>
</dbReference>
<evidence type="ECO:0000256" key="1">
    <source>
        <dbReference type="SAM" id="MobiDB-lite"/>
    </source>
</evidence>
<evidence type="ECO:0000313" key="3">
    <source>
        <dbReference type="EMBL" id="AHI53987.1"/>
    </source>
</evidence>
<gene>
    <name evidence="3" type="ORF">SSABA_v1c05830</name>
</gene>
<sequence>MKKLLAVLAASSLVAASSSAVVACTNELSNYNTFKDWIQRRETFILYVGAEDCPVCQSFVKATTGKVDGDIETFSNNVNNGNNQDFNDLTNNYNNSLKEGDEDIYENGFGTKVNQVKFHHFVEEKKDKINSKKWWIKIKEWILEQYKIQYKIHNIPEGDPNFITKDWTIDTLKITSIPVFIVIRDGKFVNLVQGFDDTTGGVGEATALQNLMLKFDEILRDQSSFYQPVGGGDEGTEGETGDGGIDQSGENQQIDYNSRKFNYNFNK</sequence>
<keyword evidence="2" id="KW-0732">Signal</keyword>
<feature type="region of interest" description="Disordered" evidence="1">
    <location>
        <begin position="226"/>
        <end position="252"/>
    </location>
</feature>
<proteinExistence type="predicted"/>
<reference evidence="3 4" key="1">
    <citation type="journal article" date="2014" name="Genome Biol. Evol.">
        <title>Molecular evolution of the substrate utilization strategies and putative virulence factors in mosquito-associated Spiroplasma species.</title>
        <authorList>
            <person name="Chang T.H."/>
            <person name="Lo W.S."/>
            <person name="Ku C."/>
            <person name="Chen L.L."/>
            <person name="Kuo C.H."/>
        </authorList>
    </citation>
    <scope>NUCLEOTIDE SEQUENCE [LARGE SCALE GENOMIC DNA]</scope>
    <source>
        <strain evidence="3">Ar-1343</strain>
    </source>
</reference>
<dbReference type="KEGG" id="ssab:SSABA_v1c05830"/>
<organism evidence="3 4">
    <name type="scientific">Spiroplasma sabaudiense Ar-1343</name>
    <dbReference type="NCBI Taxonomy" id="1276257"/>
    <lineage>
        <taxon>Bacteria</taxon>
        <taxon>Bacillati</taxon>
        <taxon>Mycoplasmatota</taxon>
        <taxon>Mollicutes</taxon>
        <taxon>Entomoplasmatales</taxon>
        <taxon>Spiroplasmataceae</taxon>
        <taxon>Spiroplasma</taxon>
    </lineage>
</organism>
<dbReference type="PATRIC" id="fig|1276257.3.peg.594"/>
<dbReference type="SUPFAM" id="SSF52833">
    <property type="entry name" value="Thioredoxin-like"/>
    <property type="match status" value="1"/>
</dbReference>
<evidence type="ECO:0000256" key="2">
    <source>
        <dbReference type="SAM" id="SignalP"/>
    </source>
</evidence>
<dbReference type="InterPro" id="IPR054816">
    <property type="entry name" value="Lipoprotein_mollicutes-type_CS"/>
</dbReference>
<dbReference type="NCBIfam" id="NF038029">
    <property type="entry name" value="LP_plasma"/>
    <property type="match status" value="1"/>
</dbReference>
<dbReference type="AlphaFoldDB" id="W6AA97"/>
<evidence type="ECO:0008006" key="5">
    <source>
        <dbReference type="Google" id="ProtNLM"/>
    </source>
</evidence>
<dbReference type="HOGENOM" id="CLU_1041736_0_0_14"/>
<dbReference type="Gene3D" id="3.40.30.10">
    <property type="entry name" value="Glutaredoxin"/>
    <property type="match status" value="1"/>
</dbReference>
<dbReference type="InterPro" id="IPR036249">
    <property type="entry name" value="Thioredoxin-like_sf"/>
</dbReference>